<comment type="caution">
    <text evidence="1">The sequence shown here is derived from an EMBL/GenBank/DDBJ whole genome shotgun (WGS) entry which is preliminary data.</text>
</comment>
<dbReference type="AlphaFoldDB" id="A0A941EZW5"/>
<keyword evidence="2" id="KW-1185">Reference proteome</keyword>
<gene>
    <name evidence="1" type="ORF">KDL01_34755</name>
</gene>
<organism evidence="1 2">
    <name type="scientific">Actinospica durhamensis</name>
    <dbReference type="NCBI Taxonomy" id="1508375"/>
    <lineage>
        <taxon>Bacteria</taxon>
        <taxon>Bacillati</taxon>
        <taxon>Actinomycetota</taxon>
        <taxon>Actinomycetes</taxon>
        <taxon>Catenulisporales</taxon>
        <taxon>Actinospicaceae</taxon>
        <taxon>Actinospica</taxon>
    </lineage>
</organism>
<dbReference type="EMBL" id="JAGSOG010000293">
    <property type="protein sequence ID" value="MBR7838479.1"/>
    <property type="molecule type" value="Genomic_DNA"/>
</dbReference>
<sequence length="197" mass="21103">MTEESIAIPAQEYYAKRVRYYLAERGRDEQVLANVPVYPAGMTQATFAKDVGGLLGSLAGSGSSEGMVIGRNAGRLIGAEANRAQGGGVVRADIKIPKRSMLVLTNERLLIFNIFRLGFFTGKPKKDAAVDIPLTEILWVSEPAVMSGGVTKLVRVDVCVRNRGFARVETPSAAAKKAVALAAEVSRRIESLNAPLV</sequence>
<reference evidence="1" key="1">
    <citation type="submission" date="2021-04" db="EMBL/GenBank/DDBJ databases">
        <title>Genome based classification of Actinospica acidithermotolerans sp. nov., an actinobacterium isolated from an Indonesian hot spring.</title>
        <authorList>
            <person name="Kusuma A.B."/>
            <person name="Putra K.E."/>
            <person name="Nafisah S."/>
            <person name="Loh J."/>
            <person name="Nouioui I."/>
            <person name="Goodfellow M."/>
        </authorList>
    </citation>
    <scope>NUCLEOTIDE SEQUENCE</scope>
    <source>
        <strain evidence="1">CSCA 57</strain>
    </source>
</reference>
<proteinExistence type="predicted"/>
<evidence type="ECO:0000313" key="1">
    <source>
        <dbReference type="EMBL" id="MBR7838479.1"/>
    </source>
</evidence>
<protein>
    <submittedName>
        <fullName evidence="1">Uncharacterized protein</fullName>
    </submittedName>
</protein>
<evidence type="ECO:0000313" key="2">
    <source>
        <dbReference type="Proteomes" id="UP000675781"/>
    </source>
</evidence>
<dbReference type="RefSeq" id="WP_212532936.1">
    <property type="nucleotide sequence ID" value="NZ_JAGSOG010000293.1"/>
</dbReference>
<accession>A0A941EZW5</accession>
<name>A0A941EZW5_9ACTN</name>
<dbReference type="Proteomes" id="UP000675781">
    <property type="component" value="Unassembled WGS sequence"/>
</dbReference>